<evidence type="ECO:0000313" key="5">
    <source>
        <dbReference type="Proteomes" id="UP001162162"/>
    </source>
</evidence>
<dbReference type="AlphaFoldDB" id="A0AAV8Z3V0"/>
<dbReference type="Pfam" id="PF22938">
    <property type="entry name" value="Integrase_p58_C"/>
    <property type="match status" value="1"/>
</dbReference>
<dbReference type="EMBL" id="JAPWTK010000016">
    <property type="protein sequence ID" value="KAJ8958590.1"/>
    <property type="molecule type" value="Genomic_DNA"/>
</dbReference>
<comment type="caution">
    <text evidence="4">The sequence shown here is derived from an EMBL/GenBank/DDBJ whole genome shotgun (WGS) entry which is preliminary data.</text>
</comment>
<evidence type="ECO:0000259" key="3">
    <source>
        <dbReference type="Pfam" id="PF22938"/>
    </source>
</evidence>
<dbReference type="Pfam" id="PF17921">
    <property type="entry name" value="Integrase_H2C2"/>
    <property type="match status" value="1"/>
</dbReference>
<dbReference type="Proteomes" id="UP001162162">
    <property type="component" value="Unassembled WGS sequence"/>
</dbReference>
<evidence type="ECO:0000313" key="4">
    <source>
        <dbReference type="EMBL" id="KAJ8958590.1"/>
    </source>
</evidence>
<feature type="region of interest" description="Disordered" evidence="1">
    <location>
        <begin position="25"/>
        <end position="48"/>
    </location>
</feature>
<name>A0AAV8Z3V0_9CUCU</name>
<feature type="domain" description="Integrase zinc-binding" evidence="2">
    <location>
        <begin position="447"/>
        <end position="476"/>
    </location>
</feature>
<reference evidence="4" key="1">
    <citation type="journal article" date="2023" name="Insect Mol. Biol.">
        <title>Genome sequencing provides insights into the evolution of gene families encoding plant cell wall-degrading enzymes in longhorned beetles.</title>
        <authorList>
            <person name="Shin N.R."/>
            <person name="Okamura Y."/>
            <person name="Kirsch R."/>
            <person name="Pauchet Y."/>
        </authorList>
    </citation>
    <scope>NUCLEOTIDE SEQUENCE</scope>
    <source>
        <strain evidence="4">AMC_N1</strain>
    </source>
</reference>
<evidence type="ECO:0000259" key="2">
    <source>
        <dbReference type="Pfam" id="PF17921"/>
    </source>
</evidence>
<protein>
    <submittedName>
        <fullName evidence="4">Uncharacterized protein</fullName>
    </submittedName>
</protein>
<proteinExistence type="predicted"/>
<accession>A0AAV8Z3V0</accession>
<feature type="domain" description="Integrase p58-like C-terminal" evidence="3">
    <location>
        <begin position="563"/>
        <end position="595"/>
    </location>
</feature>
<dbReference type="Gene3D" id="1.10.340.70">
    <property type="match status" value="1"/>
</dbReference>
<dbReference type="InterPro" id="IPR041588">
    <property type="entry name" value="Integrase_H2C2"/>
</dbReference>
<keyword evidence="5" id="KW-1185">Reference proteome</keyword>
<dbReference type="PANTHER" id="PTHR45823">
    <property type="entry name" value="T-SNARE COILED-COIL HOMOLOGY DOMAIN-CONTAINING PROTEIN"/>
    <property type="match status" value="1"/>
</dbReference>
<evidence type="ECO:0000256" key="1">
    <source>
        <dbReference type="SAM" id="MobiDB-lite"/>
    </source>
</evidence>
<feature type="compositionally biased region" description="Basic and acidic residues" evidence="1">
    <location>
        <begin position="29"/>
        <end position="48"/>
    </location>
</feature>
<organism evidence="4 5">
    <name type="scientific">Aromia moschata</name>
    <dbReference type="NCBI Taxonomy" id="1265417"/>
    <lineage>
        <taxon>Eukaryota</taxon>
        <taxon>Metazoa</taxon>
        <taxon>Ecdysozoa</taxon>
        <taxon>Arthropoda</taxon>
        <taxon>Hexapoda</taxon>
        <taxon>Insecta</taxon>
        <taxon>Pterygota</taxon>
        <taxon>Neoptera</taxon>
        <taxon>Endopterygota</taxon>
        <taxon>Coleoptera</taxon>
        <taxon>Polyphaga</taxon>
        <taxon>Cucujiformia</taxon>
        <taxon>Chrysomeloidea</taxon>
        <taxon>Cerambycidae</taxon>
        <taxon>Cerambycinae</taxon>
        <taxon>Callichromatini</taxon>
        <taxon>Aromia</taxon>
    </lineage>
</organism>
<dbReference type="PANTHER" id="PTHR45823:SF1">
    <property type="entry name" value="T-SNARE COILED-COIL HOMOLOGY DOMAIN-CONTAINING PROTEIN"/>
    <property type="match status" value="1"/>
</dbReference>
<gene>
    <name evidence="4" type="ORF">NQ318_016311</name>
</gene>
<sequence length="623" mass="72613">MVNTRSTRYDEETTTMDVSEILKFLQQGRQEDERRRQEDREEAERRHQEICESQQVINTRLNAFSGRIDGVEQQIDQVGQKVNRIEKEFQENRGRNRKKTRKKIRGHQTAGDCSTSPATPLQNSTLMHAERSVHKMLKPPTYDGQSSWSMYRRQFEAAAKANGWTPQEMATSLVISLRGQALEILQSIPEEQQNDYDRIVGALEIRYGHKYLRQVYQSQIKSRQQRSNESLQEYEADIERLIHLAYPQAPKEFLEQIGIQTFIDGLVDTEMQQALRLGRHATISDALIAALEFKAAKEASRNYKPLVRQVKFEECQRKQDTDEYAGQEWSLPFPKARISLQITTERFGKRQLIKVAMQRENQDAQVREMSDQHLFVDNMMNESVISRNKNRSICVDVMDRLKEFYLYGTTIKGYWAQWSSLCLRDGLLHRKWESPDGVSAVYQLVLPKARIHQVLEELHNSPTGGHFGVTRTLARLPTDLILGHPVEENQERSLPEFVEDLRERMDRIHRFAREKLKIHSDKMKQRLDTTSTETAFKPGDAVWLYAPKRTKGKSPKLQSNWEGPYTIIKKINDLVYRIQLSPRSKAKVVHLERLAKYTGHNPPNWFVVEDPPPRTEDSVIRDE</sequence>
<feature type="compositionally biased region" description="Basic residues" evidence="1">
    <location>
        <begin position="95"/>
        <end position="106"/>
    </location>
</feature>
<dbReference type="FunFam" id="1.10.340.70:FF:000001">
    <property type="entry name" value="Retrovirus-related Pol polyprotein from transposon gypsy-like Protein"/>
    <property type="match status" value="1"/>
</dbReference>
<feature type="region of interest" description="Disordered" evidence="1">
    <location>
        <begin position="86"/>
        <end position="120"/>
    </location>
</feature>
<dbReference type="InterPro" id="IPR054465">
    <property type="entry name" value="Integrase_p58-like_C"/>
</dbReference>
<feature type="compositionally biased region" description="Polar residues" evidence="1">
    <location>
        <begin position="111"/>
        <end position="120"/>
    </location>
</feature>